<dbReference type="Proteomes" id="UP000565579">
    <property type="component" value="Unassembled WGS sequence"/>
</dbReference>
<protein>
    <submittedName>
        <fullName evidence="1">Uncharacterized protein</fullName>
    </submittedName>
</protein>
<evidence type="ECO:0000313" key="2">
    <source>
        <dbReference type="Proteomes" id="UP000565579"/>
    </source>
</evidence>
<proteinExistence type="predicted"/>
<comment type="caution">
    <text evidence="1">The sequence shown here is derived from an EMBL/GenBank/DDBJ whole genome shotgun (WGS) entry which is preliminary data.</text>
</comment>
<dbReference type="RefSeq" id="WP_185110598.1">
    <property type="nucleotide sequence ID" value="NZ_BAAAXY010000150.1"/>
</dbReference>
<organism evidence="1 2">
    <name type="scientific">Nonomuraea rubra</name>
    <dbReference type="NCBI Taxonomy" id="46180"/>
    <lineage>
        <taxon>Bacteria</taxon>
        <taxon>Bacillati</taxon>
        <taxon>Actinomycetota</taxon>
        <taxon>Actinomycetes</taxon>
        <taxon>Streptosporangiales</taxon>
        <taxon>Streptosporangiaceae</taxon>
        <taxon>Nonomuraea</taxon>
    </lineage>
</organism>
<reference evidence="1 2" key="1">
    <citation type="submission" date="2020-08" db="EMBL/GenBank/DDBJ databases">
        <title>Sequencing the genomes of 1000 actinobacteria strains.</title>
        <authorList>
            <person name="Klenk H.-P."/>
        </authorList>
    </citation>
    <scope>NUCLEOTIDE SEQUENCE [LARGE SCALE GENOMIC DNA]</scope>
    <source>
        <strain evidence="1 2">DSM 43768</strain>
    </source>
</reference>
<gene>
    <name evidence="1" type="ORF">HD593_010907</name>
</gene>
<name>A0A7X0U5K1_9ACTN</name>
<keyword evidence="2" id="KW-1185">Reference proteome</keyword>
<dbReference type="AlphaFoldDB" id="A0A7X0U5K1"/>
<dbReference type="EMBL" id="JACHMI010000001">
    <property type="protein sequence ID" value="MBB6556112.1"/>
    <property type="molecule type" value="Genomic_DNA"/>
</dbReference>
<evidence type="ECO:0000313" key="1">
    <source>
        <dbReference type="EMBL" id="MBB6556112.1"/>
    </source>
</evidence>
<sequence>MSKSVPPLDHPVRWVNGVAHVAIHCGGCGETVRVVGVTTTAGALAEMKRLRIHQHD</sequence>
<accession>A0A7X0U5K1</accession>